<keyword evidence="1" id="KW-0472">Membrane</keyword>
<feature type="transmembrane region" description="Helical" evidence="1">
    <location>
        <begin position="54"/>
        <end position="71"/>
    </location>
</feature>
<feature type="transmembrane region" description="Helical" evidence="1">
    <location>
        <begin position="83"/>
        <end position="107"/>
    </location>
</feature>
<dbReference type="STRING" id="1385510.GCA_000425205_01717"/>
<dbReference type="AlphaFoldDB" id="A0A0A5GNR3"/>
<sequence>MEENLVQIIIKNILLALFISQFSMAFVIMVMGRVTWNFINFGITENPETRADKRTNILTLATSGIGWYLYKRLLNYNWFARKALMFVGVLVVGISFIIIYTIVMSVVKYLL</sequence>
<dbReference type="Proteomes" id="UP000030528">
    <property type="component" value="Unassembled WGS sequence"/>
</dbReference>
<protein>
    <submittedName>
        <fullName evidence="2">Uncharacterized protein</fullName>
    </submittedName>
</protein>
<keyword evidence="1" id="KW-1133">Transmembrane helix</keyword>
<dbReference type="RefSeq" id="WP_026800132.1">
    <property type="nucleotide sequence ID" value="NZ_AULI01000007.1"/>
</dbReference>
<evidence type="ECO:0000313" key="3">
    <source>
        <dbReference type="Proteomes" id="UP000030528"/>
    </source>
</evidence>
<evidence type="ECO:0000256" key="1">
    <source>
        <dbReference type="SAM" id="Phobius"/>
    </source>
</evidence>
<keyword evidence="1" id="KW-0812">Transmembrane</keyword>
<feature type="transmembrane region" description="Helical" evidence="1">
    <location>
        <begin position="12"/>
        <end position="34"/>
    </location>
</feature>
<dbReference type="EMBL" id="AVPE01000005">
    <property type="protein sequence ID" value="KGX92810.1"/>
    <property type="molecule type" value="Genomic_DNA"/>
</dbReference>
<keyword evidence="3" id="KW-1185">Reference proteome</keyword>
<gene>
    <name evidence="2" type="ORF">N781_15720</name>
</gene>
<name>A0A0A5GNR3_9BACI</name>
<reference evidence="2 3" key="1">
    <citation type="submission" date="2013-08" db="EMBL/GenBank/DDBJ databases">
        <authorList>
            <person name="Huang J."/>
            <person name="Wang G."/>
        </authorList>
    </citation>
    <scope>NUCLEOTIDE SEQUENCE [LARGE SCALE GENOMIC DNA]</scope>
    <source>
        <strain evidence="2 3">JSM 076056</strain>
    </source>
</reference>
<proteinExistence type="predicted"/>
<accession>A0A0A5GNR3</accession>
<comment type="caution">
    <text evidence="2">The sequence shown here is derived from an EMBL/GenBank/DDBJ whole genome shotgun (WGS) entry which is preliminary data.</text>
</comment>
<organism evidence="2 3">
    <name type="scientific">Pontibacillus halophilus JSM 076056 = DSM 19796</name>
    <dbReference type="NCBI Taxonomy" id="1385510"/>
    <lineage>
        <taxon>Bacteria</taxon>
        <taxon>Bacillati</taxon>
        <taxon>Bacillota</taxon>
        <taxon>Bacilli</taxon>
        <taxon>Bacillales</taxon>
        <taxon>Bacillaceae</taxon>
        <taxon>Pontibacillus</taxon>
    </lineage>
</organism>
<evidence type="ECO:0000313" key="2">
    <source>
        <dbReference type="EMBL" id="KGX92810.1"/>
    </source>
</evidence>